<comment type="caution">
    <text evidence="5">The sequence shown here is derived from an EMBL/GenBank/DDBJ whole genome shotgun (WGS) entry which is preliminary data.</text>
</comment>
<feature type="non-terminal residue" evidence="5">
    <location>
        <position position="41"/>
    </location>
</feature>
<evidence type="ECO:0000313" key="6">
    <source>
        <dbReference type="Proteomes" id="UP000292859"/>
    </source>
</evidence>
<reference evidence="5 6" key="1">
    <citation type="submission" date="2019-02" db="EMBL/GenBank/DDBJ databases">
        <authorList>
            <person name="Zhang G."/>
        </authorList>
    </citation>
    <scope>NUCLEOTIDE SEQUENCE [LARGE SCALE GENOMIC DNA]</scope>
    <source>
        <strain evidence="5 6">CMB17</strain>
    </source>
</reference>
<proteinExistence type="predicted"/>
<dbReference type="InterPro" id="IPR005481">
    <property type="entry name" value="BC-like_N"/>
</dbReference>
<dbReference type="InterPro" id="IPR011764">
    <property type="entry name" value="Biotin_carboxylation_dom"/>
</dbReference>
<organism evidence="5 6">
    <name type="scientific">Paracoccus sediminis</name>
    <dbReference type="NCBI Taxonomy" id="1214787"/>
    <lineage>
        <taxon>Bacteria</taxon>
        <taxon>Pseudomonadati</taxon>
        <taxon>Pseudomonadota</taxon>
        <taxon>Alphaproteobacteria</taxon>
        <taxon>Rhodobacterales</taxon>
        <taxon>Paracoccaceae</taxon>
        <taxon>Paracoccus</taxon>
    </lineage>
</organism>
<dbReference type="Pfam" id="PF00289">
    <property type="entry name" value="Biotin_carb_N"/>
    <property type="match status" value="1"/>
</dbReference>
<dbReference type="PROSITE" id="PS50979">
    <property type="entry name" value="BC"/>
    <property type="match status" value="1"/>
</dbReference>
<keyword evidence="1" id="KW-0436">Ligase</keyword>
<evidence type="ECO:0000313" key="5">
    <source>
        <dbReference type="EMBL" id="TBN50364.1"/>
    </source>
</evidence>
<accession>A0ABY1YL91</accession>
<evidence type="ECO:0000256" key="3">
    <source>
        <dbReference type="ARBA" id="ARBA00022840"/>
    </source>
</evidence>
<evidence type="ECO:0000256" key="2">
    <source>
        <dbReference type="ARBA" id="ARBA00022741"/>
    </source>
</evidence>
<dbReference type="Proteomes" id="UP000292859">
    <property type="component" value="Unassembled WGS sequence"/>
</dbReference>
<keyword evidence="3" id="KW-0067">ATP-binding</keyword>
<evidence type="ECO:0000256" key="1">
    <source>
        <dbReference type="ARBA" id="ARBA00022598"/>
    </source>
</evidence>
<dbReference type="InterPro" id="IPR016185">
    <property type="entry name" value="PreATP-grasp_dom_sf"/>
</dbReference>
<dbReference type="SUPFAM" id="SSF52440">
    <property type="entry name" value="PreATP-grasp domain"/>
    <property type="match status" value="1"/>
</dbReference>
<dbReference type="PANTHER" id="PTHR45007">
    <property type="entry name" value="CARBOXYLASE, PUTATIVE (AFU_ORTHOLOGUE AFUA_5G07570)-RELATED"/>
    <property type="match status" value="1"/>
</dbReference>
<protein>
    <recommendedName>
        <fullName evidence="4">Biotin carboxylation domain-containing protein</fullName>
    </recommendedName>
</protein>
<name>A0ABY1YL91_9RHOB</name>
<dbReference type="Gene3D" id="3.40.50.20">
    <property type="match status" value="1"/>
</dbReference>
<evidence type="ECO:0000259" key="4">
    <source>
        <dbReference type="PROSITE" id="PS50979"/>
    </source>
</evidence>
<keyword evidence="2" id="KW-0547">Nucleotide-binding</keyword>
<gene>
    <name evidence="5" type="ORF">EYF88_08915</name>
</gene>
<sequence>MTAMFQKILVANRGEIAIRVMRAANELGKRTVAVYAEEDKL</sequence>
<keyword evidence="6" id="KW-1185">Reference proteome</keyword>
<dbReference type="EMBL" id="SIRL01000005">
    <property type="protein sequence ID" value="TBN50364.1"/>
    <property type="molecule type" value="Genomic_DNA"/>
</dbReference>
<feature type="domain" description="Biotin carboxylation" evidence="4">
    <location>
        <begin position="4"/>
        <end position="41"/>
    </location>
</feature>
<dbReference type="PANTHER" id="PTHR45007:SF1">
    <property type="entry name" value="CARBOXYLASE, PUTATIVE (AFU_ORTHOLOGUE AFUA_5G07570)-RELATED"/>
    <property type="match status" value="1"/>
</dbReference>